<evidence type="ECO:0000256" key="6">
    <source>
        <dbReference type="SAM" id="Phobius"/>
    </source>
</evidence>
<keyword evidence="9" id="KW-1185">Reference proteome</keyword>
<feature type="transmembrane region" description="Helical" evidence="6">
    <location>
        <begin position="49"/>
        <end position="67"/>
    </location>
</feature>
<evidence type="ECO:0000256" key="5">
    <source>
        <dbReference type="ARBA" id="ARBA00023136"/>
    </source>
</evidence>
<dbReference type="GO" id="GO:0005886">
    <property type="term" value="C:plasma membrane"/>
    <property type="evidence" value="ECO:0007669"/>
    <property type="project" value="UniProtKB-SubCell"/>
</dbReference>
<dbReference type="EMBL" id="LXSQ01000020">
    <property type="protein sequence ID" value="OAM41581.1"/>
    <property type="molecule type" value="Genomic_DNA"/>
</dbReference>
<feature type="domain" description="RDD" evidence="7">
    <location>
        <begin position="35"/>
        <end position="179"/>
    </location>
</feature>
<keyword evidence="2" id="KW-1003">Cell membrane</keyword>
<dbReference type="Proteomes" id="UP000077726">
    <property type="component" value="Unassembled WGS sequence"/>
</dbReference>
<organism evidence="8 9">
    <name type="scientific">Eikenella halliae</name>
    <dbReference type="NCBI Taxonomy" id="1795832"/>
    <lineage>
        <taxon>Bacteria</taxon>
        <taxon>Pseudomonadati</taxon>
        <taxon>Pseudomonadota</taxon>
        <taxon>Betaproteobacteria</taxon>
        <taxon>Neisseriales</taxon>
        <taxon>Neisseriaceae</taxon>
        <taxon>Eikenella</taxon>
    </lineage>
</organism>
<feature type="transmembrane region" description="Helical" evidence="6">
    <location>
        <begin position="147"/>
        <end position="165"/>
    </location>
</feature>
<feature type="transmembrane region" description="Helical" evidence="6">
    <location>
        <begin position="73"/>
        <end position="95"/>
    </location>
</feature>
<keyword evidence="3 6" id="KW-0812">Transmembrane</keyword>
<keyword evidence="5 6" id="KW-0472">Membrane</keyword>
<dbReference type="PANTHER" id="PTHR36115">
    <property type="entry name" value="PROLINE-RICH ANTIGEN HOMOLOG-RELATED"/>
    <property type="match status" value="1"/>
</dbReference>
<dbReference type="STRING" id="1795832.A7Q00_08515"/>
<comment type="caution">
    <text evidence="8">The sequence shown here is derived from an EMBL/GenBank/DDBJ whole genome shotgun (WGS) entry which is preliminary data.</text>
</comment>
<evidence type="ECO:0000313" key="9">
    <source>
        <dbReference type="Proteomes" id="UP000077726"/>
    </source>
</evidence>
<sequence>MQDFRENPNENFRQAYASTTVENELFDDNEMEVDLASPWQRMGARIMDGLPFAGIGILAAILVAFTGGSDGKAAMAVIILAVVAAIGLLIYNLVIMARDGQSIGKKIVGIRVITEDGDNPGFVKYCLVREIGYNFIFTLIGIVNENLGDALATIAGIICVVMLFMESRNRQTLQDLLAKTLVIKN</sequence>
<dbReference type="Pfam" id="PF06271">
    <property type="entry name" value="RDD"/>
    <property type="match status" value="1"/>
</dbReference>
<evidence type="ECO:0000256" key="2">
    <source>
        <dbReference type="ARBA" id="ARBA00022475"/>
    </source>
</evidence>
<protein>
    <recommendedName>
        <fullName evidence="7">RDD domain-containing protein</fullName>
    </recommendedName>
</protein>
<keyword evidence="4 6" id="KW-1133">Transmembrane helix</keyword>
<evidence type="ECO:0000259" key="7">
    <source>
        <dbReference type="Pfam" id="PF06271"/>
    </source>
</evidence>
<evidence type="ECO:0000256" key="3">
    <source>
        <dbReference type="ARBA" id="ARBA00022692"/>
    </source>
</evidence>
<evidence type="ECO:0000313" key="8">
    <source>
        <dbReference type="EMBL" id="OAM41581.1"/>
    </source>
</evidence>
<dbReference type="OrthoDB" id="8613388at2"/>
<dbReference type="InterPro" id="IPR010432">
    <property type="entry name" value="RDD"/>
</dbReference>
<dbReference type="PANTHER" id="PTHR36115:SF4">
    <property type="entry name" value="MEMBRANE PROTEIN"/>
    <property type="match status" value="1"/>
</dbReference>
<dbReference type="RefSeq" id="WP_064090123.1">
    <property type="nucleotide sequence ID" value="NZ_LXSQ01000020.1"/>
</dbReference>
<name>A0A1B6VXN5_9NEIS</name>
<proteinExistence type="predicted"/>
<accession>A0A1B6VXN5</accession>
<evidence type="ECO:0000256" key="4">
    <source>
        <dbReference type="ARBA" id="ARBA00022989"/>
    </source>
</evidence>
<evidence type="ECO:0000256" key="1">
    <source>
        <dbReference type="ARBA" id="ARBA00004651"/>
    </source>
</evidence>
<dbReference type="AlphaFoldDB" id="A0A1B6VXN5"/>
<dbReference type="InterPro" id="IPR051791">
    <property type="entry name" value="Pra-immunoreactive"/>
</dbReference>
<comment type="subcellular location">
    <subcellularLocation>
        <location evidence="1">Cell membrane</location>
        <topology evidence="1">Multi-pass membrane protein</topology>
    </subcellularLocation>
</comment>
<reference evidence="9" key="1">
    <citation type="submission" date="2016-05" db="EMBL/GenBank/DDBJ databases">
        <title>Draft genome of Corynebacterium afermentans subsp. afermentans LCDC 88199T.</title>
        <authorList>
            <person name="Bernier A.-M."/>
            <person name="Bernard K."/>
        </authorList>
    </citation>
    <scope>NUCLEOTIDE SEQUENCE [LARGE SCALE GENOMIC DNA]</scope>
    <source>
        <strain evidence="9">NML130454</strain>
    </source>
</reference>
<gene>
    <name evidence="8" type="ORF">A7Q00_08515</name>
</gene>